<keyword evidence="3 8" id="KW-1134">Transmembrane beta strand</keyword>
<organism evidence="13 14">
    <name type="scientific">Mangrovibacterium diazotrophicum</name>
    <dbReference type="NCBI Taxonomy" id="1261403"/>
    <lineage>
        <taxon>Bacteria</taxon>
        <taxon>Pseudomonadati</taxon>
        <taxon>Bacteroidota</taxon>
        <taxon>Bacteroidia</taxon>
        <taxon>Marinilabiliales</taxon>
        <taxon>Prolixibacteraceae</taxon>
        <taxon>Mangrovibacterium</taxon>
    </lineage>
</organism>
<evidence type="ECO:0000256" key="7">
    <source>
        <dbReference type="ARBA" id="ARBA00023237"/>
    </source>
</evidence>
<evidence type="ECO:0000256" key="10">
    <source>
        <dbReference type="SAM" id="SignalP"/>
    </source>
</evidence>
<keyword evidence="14" id="KW-1185">Reference proteome</keyword>
<comment type="caution">
    <text evidence="13">The sequence shown here is derived from an EMBL/GenBank/DDBJ whole genome shotgun (WGS) entry which is preliminary data.</text>
</comment>
<evidence type="ECO:0000256" key="4">
    <source>
        <dbReference type="ARBA" id="ARBA00022692"/>
    </source>
</evidence>
<dbReference type="Gene3D" id="2.170.130.10">
    <property type="entry name" value="TonB-dependent receptor, plug domain"/>
    <property type="match status" value="1"/>
</dbReference>
<keyword evidence="7 8" id="KW-0998">Cell outer membrane</keyword>
<protein>
    <submittedName>
        <fullName evidence="13">Outer membrane receptor for ferrienterochelin and colicin</fullName>
    </submittedName>
</protein>
<comment type="similarity">
    <text evidence="8 9">Belongs to the TonB-dependent receptor family.</text>
</comment>
<dbReference type="InterPro" id="IPR037066">
    <property type="entry name" value="Plug_dom_sf"/>
</dbReference>
<sequence length="796" mass="89128">MKVRKSTGLFLALLLIPFIGFAQNGSVVGRVFDQSSNQELPFANVVVSGSTTGTTTDENGNFQISGLQPGFIRIQVSVIGYKNTLSPEIEISNAKTAHVEIAMERSNTELEEVTVSASPYRTTEESPLSLKTIALSEIENSPGANRDISKVIQSFAGVQSTPNFRNDIIIRGGGPSESRFFLDDVEVPNINHFATQGASGGAVGIINADLLREVEYYSGAFPADRGNALSGVFEFSLVDGNSDKFRGQTTLGASEVSGTIDGPIGDKTSYIFSVRRSYLQLLFSALELPFLPTFNDVQFKVKTRIDRKNEISIIGLGAYDITKLNTGIDDPDEQQQYILSSLPTNKQWTYTIGAVYKRYNDNGYQTFVVSRNQLNNQAEKYLDNDESSEANKTLDYNSQEAENKIRYENAIRSGSAKLNFGANLDFVHYTNQTVQTRYYDDGPLLVDYNTTLDFVKWGLFAQASQSLINDRLSLSLGIRLDANSYSADMRSPFDQFSPRFSASWKLTSAWSLNLNTGRYYQLPPYTAMGYRENNTFVNKQNGLKYIQADHYIAGVSFQPNSNLFFSLEGFRKNYADYPFSVNDSVSLANLGADYGVIGNEEVSSVSKGRAYGMELQGRYSAPGKFNFNLSYTLVRSEFENKSGKLVPSSWDSRHVLVLTSTKKLKRNWQIGARWRYVGGLPYTPWDIDKSSLVEAWNANNGPYYDTDNWNTKRFKAFHQLDLRIDKAYYLNKLTAKFYIDIQNFYNFKNVNQDILVREQDANGAYLTTDGGTRYVLKRVKDESGTVLPTVGVILQF</sequence>
<dbReference type="Pfam" id="PF00593">
    <property type="entry name" value="TonB_dep_Rec_b-barrel"/>
    <property type="match status" value="1"/>
</dbReference>
<dbReference type="InterPro" id="IPR039426">
    <property type="entry name" value="TonB-dep_rcpt-like"/>
</dbReference>
<keyword evidence="2 8" id="KW-0813">Transport</keyword>
<dbReference type="InterPro" id="IPR012910">
    <property type="entry name" value="Plug_dom"/>
</dbReference>
<gene>
    <name evidence="13" type="ORF">BC643_2587</name>
</gene>
<dbReference type="SUPFAM" id="SSF56935">
    <property type="entry name" value="Porins"/>
    <property type="match status" value="1"/>
</dbReference>
<dbReference type="Gene3D" id="2.40.170.20">
    <property type="entry name" value="TonB-dependent receptor, beta-barrel domain"/>
    <property type="match status" value="1"/>
</dbReference>
<keyword evidence="5 9" id="KW-0798">TonB box</keyword>
<dbReference type="PROSITE" id="PS52016">
    <property type="entry name" value="TONB_DEPENDENT_REC_3"/>
    <property type="match status" value="1"/>
</dbReference>
<evidence type="ECO:0000256" key="2">
    <source>
        <dbReference type="ARBA" id="ARBA00022448"/>
    </source>
</evidence>
<dbReference type="Pfam" id="PF07715">
    <property type="entry name" value="Plug"/>
    <property type="match status" value="1"/>
</dbReference>
<dbReference type="OrthoDB" id="9804995at2"/>
<dbReference type="GO" id="GO:0015344">
    <property type="term" value="F:siderophore uptake transmembrane transporter activity"/>
    <property type="evidence" value="ECO:0007669"/>
    <property type="project" value="TreeGrafter"/>
</dbReference>
<dbReference type="AlphaFoldDB" id="A0A419W9S8"/>
<dbReference type="InterPro" id="IPR008969">
    <property type="entry name" value="CarboxyPept-like_regulatory"/>
</dbReference>
<evidence type="ECO:0000256" key="1">
    <source>
        <dbReference type="ARBA" id="ARBA00004571"/>
    </source>
</evidence>
<evidence type="ECO:0000259" key="12">
    <source>
        <dbReference type="Pfam" id="PF07715"/>
    </source>
</evidence>
<comment type="subcellular location">
    <subcellularLocation>
        <location evidence="1 8">Cell outer membrane</location>
        <topology evidence="1 8">Multi-pass membrane protein</topology>
    </subcellularLocation>
</comment>
<evidence type="ECO:0000313" key="13">
    <source>
        <dbReference type="EMBL" id="RKD92217.1"/>
    </source>
</evidence>
<dbReference type="Gene3D" id="2.60.40.1120">
    <property type="entry name" value="Carboxypeptidase-like, regulatory domain"/>
    <property type="match status" value="1"/>
</dbReference>
<evidence type="ECO:0000256" key="6">
    <source>
        <dbReference type="ARBA" id="ARBA00023136"/>
    </source>
</evidence>
<evidence type="ECO:0000256" key="8">
    <source>
        <dbReference type="PROSITE-ProRule" id="PRU01360"/>
    </source>
</evidence>
<dbReference type="EMBL" id="RAPN01000001">
    <property type="protein sequence ID" value="RKD92217.1"/>
    <property type="molecule type" value="Genomic_DNA"/>
</dbReference>
<evidence type="ECO:0000256" key="5">
    <source>
        <dbReference type="ARBA" id="ARBA00023077"/>
    </source>
</evidence>
<keyword evidence="10" id="KW-0732">Signal</keyword>
<feature type="chain" id="PRO_5019144684" evidence="10">
    <location>
        <begin position="23"/>
        <end position="796"/>
    </location>
</feature>
<evidence type="ECO:0000313" key="14">
    <source>
        <dbReference type="Proteomes" id="UP000283387"/>
    </source>
</evidence>
<dbReference type="GO" id="GO:0009279">
    <property type="term" value="C:cell outer membrane"/>
    <property type="evidence" value="ECO:0007669"/>
    <property type="project" value="UniProtKB-SubCell"/>
</dbReference>
<dbReference type="Proteomes" id="UP000283387">
    <property type="component" value="Unassembled WGS sequence"/>
</dbReference>
<dbReference type="PANTHER" id="PTHR30069:SF57">
    <property type="entry name" value="TONB-DEPENDENT RECEPTOR"/>
    <property type="match status" value="1"/>
</dbReference>
<proteinExistence type="inferred from homology"/>
<keyword evidence="13" id="KW-0675">Receptor</keyword>
<name>A0A419W9S8_9BACT</name>
<keyword evidence="6 8" id="KW-0472">Membrane</keyword>
<evidence type="ECO:0000256" key="3">
    <source>
        <dbReference type="ARBA" id="ARBA00022452"/>
    </source>
</evidence>
<keyword evidence="4 8" id="KW-0812">Transmembrane</keyword>
<dbReference type="GO" id="GO:0044718">
    <property type="term" value="P:siderophore transmembrane transport"/>
    <property type="evidence" value="ECO:0007669"/>
    <property type="project" value="TreeGrafter"/>
</dbReference>
<evidence type="ECO:0000259" key="11">
    <source>
        <dbReference type="Pfam" id="PF00593"/>
    </source>
</evidence>
<dbReference type="Pfam" id="PF13715">
    <property type="entry name" value="CarbopepD_reg_2"/>
    <property type="match status" value="1"/>
</dbReference>
<feature type="domain" description="TonB-dependent receptor plug" evidence="12">
    <location>
        <begin position="124"/>
        <end position="232"/>
    </location>
</feature>
<evidence type="ECO:0000256" key="9">
    <source>
        <dbReference type="RuleBase" id="RU003357"/>
    </source>
</evidence>
<dbReference type="InterPro" id="IPR000531">
    <property type="entry name" value="Beta-barrel_TonB"/>
</dbReference>
<dbReference type="InterPro" id="IPR036942">
    <property type="entry name" value="Beta-barrel_TonB_sf"/>
</dbReference>
<dbReference type="PANTHER" id="PTHR30069">
    <property type="entry name" value="TONB-DEPENDENT OUTER MEMBRANE RECEPTOR"/>
    <property type="match status" value="1"/>
</dbReference>
<reference evidence="13 14" key="1">
    <citation type="submission" date="2018-09" db="EMBL/GenBank/DDBJ databases">
        <title>Genomic Encyclopedia of Archaeal and Bacterial Type Strains, Phase II (KMG-II): from individual species to whole genera.</title>
        <authorList>
            <person name="Goeker M."/>
        </authorList>
    </citation>
    <scope>NUCLEOTIDE SEQUENCE [LARGE SCALE GENOMIC DNA]</scope>
    <source>
        <strain evidence="13 14">DSM 27148</strain>
    </source>
</reference>
<dbReference type="RefSeq" id="WP_120273450.1">
    <property type="nucleotide sequence ID" value="NZ_RAPN01000001.1"/>
</dbReference>
<feature type="domain" description="TonB-dependent receptor-like beta-barrel" evidence="11">
    <location>
        <begin position="329"/>
        <end position="740"/>
    </location>
</feature>
<feature type="signal peptide" evidence="10">
    <location>
        <begin position="1"/>
        <end position="22"/>
    </location>
</feature>
<dbReference type="SUPFAM" id="SSF49464">
    <property type="entry name" value="Carboxypeptidase regulatory domain-like"/>
    <property type="match status" value="1"/>
</dbReference>
<accession>A0A419W9S8</accession>